<keyword evidence="5" id="KW-1133">Transmembrane helix</keyword>
<comment type="caution">
    <text evidence="7">The sequence shown here is derived from an EMBL/GenBank/DDBJ whole genome shotgun (WGS) entry which is preliminary data.</text>
</comment>
<dbReference type="Pfam" id="PF14432">
    <property type="entry name" value="DYW_deaminase"/>
    <property type="match status" value="1"/>
</dbReference>
<evidence type="ECO:0000256" key="4">
    <source>
        <dbReference type="SAM" id="MobiDB-lite"/>
    </source>
</evidence>
<evidence type="ECO:0000259" key="6">
    <source>
        <dbReference type="Pfam" id="PF14432"/>
    </source>
</evidence>
<feature type="domain" description="DYW" evidence="6">
    <location>
        <begin position="611"/>
        <end position="702"/>
    </location>
</feature>
<dbReference type="InterPro" id="IPR046848">
    <property type="entry name" value="E_motif"/>
</dbReference>
<evidence type="ECO:0000313" key="7">
    <source>
        <dbReference type="EMBL" id="KAK8542423.1"/>
    </source>
</evidence>
<dbReference type="InterPro" id="IPR032867">
    <property type="entry name" value="DYW_dom"/>
</dbReference>
<evidence type="ECO:0000256" key="3">
    <source>
        <dbReference type="PROSITE-ProRule" id="PRU00708"/>
    </source>
</evidence>
<dbReference type="NCBIfam" id="TIGR00756">
    <property type="entry name" value="PPR"/>
    <property type="match status" value="2"/>
</dbReference>
<dbReference type="InterPro" id="IPR002885">
    <property type="entry name" value="PPR_rpt"/>
</dbReference>
<dbReference type="InterPro" id="IPR011990">
    <property type="entry name" value="TPR-like_helical_dom_sf"/>
</dbReference>
<feature type="repeat" description="PPR" evidence="3">
    <location>
        <begin position="396"/>
        <end position="430"/>
    </location>
</feature>
<dbReference type="InterPro" id="IPR046960">
    <property type="entry name" value="PPR_At4g14850-like_plant"/>
</dbReference>
<dbReference type="Pfam" id="PF01535">
    <property type="entry name" value="PPR"/>
    <property type="match status" value="4"/>
</dbReference>
<keyword evidence="5" id="KW-0812">Transmembrane</keyword>
<dbReference type="Pfam" id="PF13041">
    <property type="entry name" value="PPR_2"/>
    <property type="match status" value="2"/>
</dbReference>
<feature type="compositionally biased region" description="Basic residues" evidence="4">
    <location>
        <begin position="13"/>
        <end position="23"/>
    </location>
</feature>
<feature type="transmembrane region" description="Helical" evidence="5">
    <location>
        <begin position="45"/>
        <end position="69"/>
    </location>
</feature>
<sequence length="702" mass="78521">MTDENEKNTMAHLHSHGSHRHKPTHLNHLLNATARTKRLKHAAQIHSHIITTAFISLPFLFNNLLTLYAKCRRPSLSLLLFSTAHQVTKTVVSWTSLISLLSHSATPFQALSSFNQMRTAGVYPNHFTFSAVLRACAGTSLLLHGQQMHCLISKLGYEGYVFVGSALVDMYAKCHDMGTAEKVFVGLPERNVVSWNSIIVGCLLNGLHVKALFLFREVIREVLFRPNQVSFSSVLSASANIGALEFGKQVHGILVKQGLLTLSYVKNSLMDMYFKCGLFDEGALLFNSIGIEGRDVIAWNVMSMGCVYNENFEEACNYLWIMKRTGLSPDEASYSTALHASAHLAALDQGTLIHNQIIKSGFSKNTCIASSLITMYAKCGSLDDSCRVFEEIENLNVVCWTALIAACQQHGNGNHVIELFEKMLADGLKPNYITFVCVLSACGHTGRIEEGHAYFNSMEKVHGIIPGHEHYACMVDLLGRSGQLDEARKFIAQMPIKPNASVWGALLGACANYGNLEMGIEVAGRLFELEPNNPGNYVLLSNMYAQKGKLKEANQVRRLMGVNRVRKEPGCSWIDVKNKTFVFTVHDKSHARTDEIYEMLKIVKELVKNKGYVPQKRFAINNTEEFKEESLWYHSEKIALAFGLLALPAGAPVRIKKNLRTCGDCHTVMKLVSEILKREIIVRDVNRFHHFRNGLCSCRDYW</sequence>
<dbReference type="Pfam" id="PF20431">
    <property type="entry name" value="E_motif"/>
    <property type="match status" value="1"/>
</dbReference>
<feature type="repeat" description="PPR" evidence="3">
    <location>
        <begin position="295"/>
        <end position="329"/>
    </location>
</feature>
<dbReference type="PANTHER" id="PTHR47926:SF418">
    <property type="entry name" value="(WILD MALAYSIAN BANANA) HYPOTHETICAL PROTEIN"/>
    <property type="match status" value="1"/>
</dbReference>
<feature type="region of interest" description="Disordered" evidence="4">
    <location>
        <begin position="1"/>
        <end position="23"/>
    </location>
</feature>
<accession>A0ABR2DLY3</accession>
<evidence type="ECO:0000256" key="5">
    <source>
        <dbReference type="SAM" id="Phobius"/>
    </source>
</evidence>
<feature type="repeat" description="PPR" evidence="3">
    <location>
        <begin position="90"/>
        <end position="124"/>
    </location>
</feature>
<organism evidence="7 8">
    <name type="scientific">Hibiscus sabdariffa</name>
    <name type="common">roselle</name>
    <dbReference type="NCBI Taxonomy" id="183260"/>
    <lineage>
        <taxon>Eukaryota</taxon>
        <taxon>Viridiplantae</taxon>
        <taxon>Streptophyta</taxon>
        <taxon>Embryophyta</taxon>
        <taxon>Tracheophyta</taxon>
        <taxon>Spermatophyta</taxon>
        <taxon>Magnoliopsida</taxon>
        <taxon>eudicotyledons</taxon>
        <taxon>Gunneridae</taxon>
        <taxon>Pentapetalae</taxon>
        <taxon>rosids</taxon>
        <taxon>malvids</taxon>
        <taxon>Malvales</taxon>
        <taxon>Malvaceae</taxon>
        <taxon>Malvoideae</taxon>
        <taxon>Hibiscus</taxon>
    </lineage>
</organism>
<reference evidence="7 8" key="1">
    <citation type="journal article" date="2024" name="G3 (Bethesda)">
        <title>Genome assembly of Hibiscus sabdariffa L. provides insights into metabolisms of medicinal natural products.</title>
        <authorList>
            <person name="Kim T."/>
        </authorList>
    </citation>
    <scope>NUCLEOTIDE SEQUENCE [LARGE SCALE GENOMIC DNA]</scope>
    <source>
        <strain evidence="7">TK-2024</strain>
        <tissue evidence="7">Old leaves</tissue>
    </source>
</reference>
<dbReference type="Proteomes" id="UP001472677">
    <property type="component" value="Unassembled WGS sequence"/>
</dbReference>
<evidence type="ECO:0000313" key="8">
    <source>
        <dbReference type="Proteomes" id="UP001472677"/>
    </source>
</evidence>
<dbReference type="PANTHER" id="PTHR47926">
    <property type="entry name" value="PENTATRICOPEPTIDE REPEAT-CONTAINING PROTEIN"/>
    <property type="match status" value="1"/>
</dbReference>
<dbReference type="EMBL" id="JBBPBM010000024">
    <property type="protein sequence ID" value="KAK8542423.1"/>
    <property type="molecule type" value="Genomic_DNA"/>
</dbReference>
<dbReference type="SUPFAM" id="SSF48452">
    <property type="entry name" value="TPR-like"/>
    <property type="match status" value="1"/>
</dbReference>
<evidence type="ECO:0000256" key="1">
    <source>
        <dbReference type="ARBA" id="ARBA00006643"/>
    </source>
</evidence>
<proteinExistence type="inferred from homology"/>
<keyword evidence="2" id="KW-0677">Repeat</keyword>
<dbReference type="Gene3D" id="1.25.40.10">
    <property type="entry name" value="Tetratricopeptide repeat domain"/>
    <property type="match status" value="4"/>
</dbReference>
<keyword evidence="8" id="KW-1185">Reference proteome</keyword>
<evidence type="ECO:0000256" key="2">
    <source>
        <dbReference type="ARBA" id="ARBA00022737"/>
    </source>
</evidence>
<name>A0ABR2DLY3_9ROSI</name>
<dbReference type="PROSITE" id="PS51375">
    <property type="entry name" value="PPR"/>
    <property type="match status" value="3"/>
</dbReference>
<keyword evidence="5" id="KW-0472">Membrane</keyword>
<comment type="similarity">
    <text evidence="1">Belongs to the PPR family. PCMP-H subfamily.</text>
</comment>
<protein>
    <recommendedName>
        <fullName evidence="6">DYW domain-containing protein</fullName>
    </recommendedName>
</protein>
<gene>
    <name evidence="7" type="ORF">V6N12_015020</name>
</gene>